<dbReference type="Pfam" id="PF09250">
    <property type="entry name" value="Prim-Pol"/>
    <property type="match status" value="1"/>
</dbReference>
<dbReference type="InterPro" id="IPR025048">
    <property type="entry name" value="DUF3987"/>
</dbReference>
<feature type="domain" description="DNA primase/polymerase bifunctional N-terminal" evidence="2">
    <location>
        <begin position="2"/>
        <end position="38"/>
    </location>
</feature>
<feature type="compositionally biased region" description="Polar residues" evidence="1">
    <location>
        <begin position="907"/>
        <end position="927"/>
    </location>
</feature>
<feature type="compositionally biased region" description="Low complexity" evidence="1">
    <location>
        <begin position="179"/>
        <end position="188"/>
    </location>
</feature>
<feature type="region of interest" description="Disordered" evidence="1">
    <location>
        <begin position="881"/>
        <end position="936"/>
    </location>
</feature>
<accession>A0ABR8KGE3</accession>
<dbReference type="Proteomes" id="UP000637383">
    <property type="component" value="Unassembled WGS sequence"/>
</dbReference>
<name>A0ABR8KGE3_9NOSO</name>
<organism evidence="3 4">
    <name type="scientific">Nostoc paludosum FACHB-159</name>
    <dbReference type="NCBI Taxonomy" id="2692908"/>
    <lineage>
        <taxon>Bacteria</taxon>
        <taxon>Bacillati</taxon>
        <taxon>Cyanobacteriota</taxon>
        <taxon>Cyanophyceae</taxon>
        <taxon>Nostocales</taxon>
        <taxon>Nostocaceae</taxon>
        <taxon>Nostoc</taxon>
    </lineage>
</organism>
<feature type="region of interest" description="Disordered" evidence="1">
    <location>
        <begin position="173"/>
        <end position="202"/>
    </location>
</feature>
<dbReference type="InterPro" id="IPR015330">
    <property type="entry name" value="DNA_primase/pol_bifunc_N"/>
</dbReference>
<evidence type="ECO:0000256" key="1">
    <source>
        <dbReference type="SAM" id="MobiDB-lite"/>
    </source>
</evidence>
<gene>
    <name evidence="3" type="ORF">H6H03_32885</name>
</gene>
<dbReference type="Pfam" id="PF13148">
    <property type="entry name" value="DUF3987"/>
    <property type="match status" value="1"/>
</dbReference>
<proteinExistence type="predicted"/>
<dbReference type="EMBL" id="JACJTU010000054">
    <property type="protein sequence ID" value="MBD2738619.1"/>
    <property type="molecule type" value="Genomic_DNA"/>
</dbReference>
<keyword evidence="4" id="KW-1185">Reference proteome</keyword>
<evidence type="ECO:0000259" key="2">
    <source>
        <dbReference type="Pfam" id="PF09250"/>
    </source>
</evidence>
<feature type="compositionally biased region" description="Polar residues" evidence="1">
    <location>
        <begin position="189"/>
        <end position="202"/>
    </location>
</feature>
<reference evidence="3 4" key="1">
    <citation type="journal article" date="2020" name="ISME J.">
        <title>Comparative genomics reveals insights into cyanobacterial evolution and habitat adaptation.</title>
        <authorList>
            <person name="Chen M.Y."/>
            <person name="Teng W.K."/>
            <person name="Zhao L."/>
            <person name="Hu C.X."/>
            <person name="Zhou Y.K."/>
            <person name="Han B.P."/>
            <person name="Song L.R."/>
            <person name="Shu W.S."/>
        </authorList>
    </citation>
    <scope>NUCLEOTIDE SEQUENCE [LARGE SCALE GENOMIC DNA]</scope>
    <source>
        <strain evidence="3 4">FACHB-159</strain>
    </source>
</reference>
<evidence type="ECO:0000313" key="3">
    <source>
        <dbReference type="EMBL" id="MBD2738619.1"/>
    </source>
</evidence>
<sequence length="1028" mass="111873">MRWNGCQSVLPPSVHPETGSYKWVNSPQDCAIAQCPTWIIEYFLNESTTVTTNSTSTTLLTGDVPLYQCLTKDDRDLIDCGVGSGSRDDNGAKLARNLIGTASRLTHLGYRYEGDARQLFDDYCSRCSPPLSTKDAERIWKSAAKSNPSATLTDDALLNCIKAWHRNQSQGISHHQGRAHAAGNGRNAITDSTTKGAHTNTTNNVVLHPTVTINYDALKTSYIKLLEAGASKSELSRFKAEVGKEYYPIKLDKFLSDVETEYRTAEDDELIKEDIQLVLDSDKHELDIRQFLPEKLATALMLFGINQSLPQTSLMMSLISVISASHLIGTQVLIGNKHNEFYQNPAINHALVGDSGSGKSIIFRALVKKPLNALRKAETKRYLESSQQYDKDLAAWEQSGESTPQPEPPKPINRMYLTGATLEGLKDYIAKAPDYSILNVVDELSGLFGGFNQYKRGQGNDRQEFLSLYDGDGFSEAKVSKNIFVEKSNTAWLGGLQPTILHKYFQLGASDGLLPRFTFSVLPEIIRLLPDENASCIDVTGILTGLYRAILDCQPQTYHITGEAYKYFREVDTKWQYEAAKLPNGALKEFLKKCKGLLGRLSLNLHLIHELSNPYCGTPPTVIPLMRVKQAAGILEHLLKQIQAVHLQIAGETTSSAIVAMINLSVKRQSLGEEGWLNAREISRHQSAKGRMKSLEIRELMTKAKDMGYGELRGSGTKLEFRSSKIVGEMSANGLNAAKPNIPMVLSPEPQKMSAVVGEMSATDEIVGSNENTGFEPSQLNFVGDVGDFWANSENLAGGENVGGLGISNLAQGGEFVGGLGISDLTQGGEFVGGLGISDLAQGDEFVGGLGISNLVQGGQNVGSINLGDSPPLKRDENISLIAPTSPTNSPLEAPTLDTEPVGAAENSPTKSPTQLPTKSSTQAQTDVEQEEESADILPKVPPTVADSCQLQLDIDNINYSDYKSVVAALHKACMLGEGYQVAVGKIYASSCSNVQILIADSATIPSQSKQYILACYEWVLNEMTKIN</sequence>
<comment type="caution">
    <text evidence="3">The sequence shown here is derived from an EMBL/GenBank/DDBJ whole genome shotgun (WGS) entry which is preliminary data.</text>
</comment>
<protein>
    <submittedName>
        <fullName evidence="3">DUF3987 domain-containing protein</fullName>
    </submittedName>
</protein>
<evidence type="ECO:0000313" key="4">
    <source>
        <dbReference type="Proteomes" id="UP000637383"/>
    </source>
</evidence>